<organism evidence="1 2">
    <name type="scientific">Ohtaekwangia kribbensis</name>
    <dbReference type="NCBI Taxonomy" id="688913"/>
    <lineage>
        <taxon>Bacteria</taxon>
        <taxon>Pseudomonadati</taxon>
        <taxon>Bacteroidota</taxon>
        <taxon>Cytophagia</taxon>
        <taxon>Cytophagales</taxon>
        <taxon>Fulvivirgaceae</taxon>
        <taxon>Ohtaekwangia</taxon>
    </lineage>
</organism>
<gene>
    <name evidence="1" type="ORF">ACFQ21_00090</name>
</gene>
<dbReference type="RefSeq" id="WP_377573059.1">
    <property type="nucleotide sequence ID" value="NZ_JBHTKA010000001.1"/>
</dbReference>
<proteinExistence type="predicted"/>
<keyword evidence="2" id="KW-1185">Reference proteome</keyword>
<name>A0ABW3JWX8_9BACT</name>
<evidence type="ECO:0000313" key="2">
    <source>
        <dbReference type="Proteomes" id="UP001597112"/>
    </source>
</evidence>
<reference evidence="2" key="1">
    <citation type="journal article" date="2019" name="Int. J. Syst. Evol. Microbiol.">
        <title>The Global Catalogue of Microorganisms (GCM) 10K type strain sequencing project: providing services to taxonomists for standard genome sequencing and annotation.</title>
        <authorList>
            <consortium name="The Broad Institute Genomics Platform"/>
            <consortium name="The Broad Institute Genome Sequencing Center for Infectious Disease"/>
            <person name="Wu L."/>
            <person name="Ma J."/>
        </authorList>
    </citation>
    <scope>NUCLEOTIDE SEQUENCE [LARGE SCALE GENOMIC DNA]</scope>
    <source>
        <strain evidence="2">CCUG 58938</strain>
    </source>
</reference>
<dbReference type="EMBL" id="JBHTKA010000001">
    <property type="protein sequence ID" value="MFD0997676.1"/>
    <property type="molecule type" value="Genomic_DNA"/>
</dbReference>
<sequence length="101" mass="11503">MPNDYLLDADDDLRIENGDFVVGESTSQHLSLLLRLEKGELRQYPITGVGINKFLVDDNPGDIYLEIQKQLIADNLTIRKLRILLSESDNTLQTDIDARYP</sequence>
<dbReference type="Proteomes" id="UP001597112">
    <property type="component" value="Unassembled WGS sequence"/>
</dbReference>
<evidence type="ECO:0000313" key="1">
    <source>
        <dbReference type="EMBL" id="MFD0997676.1"/>
    </source>
</evidence>
<comment type="caution">
    <text evidence="1">The sequence shown here is derived from an EMBL/GenBank/DDBJ whole genome shotgun (WGS) entry which is preliminary data.</text>
</comment>
<protein>
    <submittedName>
        <fullName evidence="1">Uncharacterized protein</fullName>
    </submittedName>
</protein>
<accession>A0ABW3JWX8</accession>